<reference evidence="8" key="4">
    <citation type="submission" date="2015-06" db="UniProtKB">
        <authorList>
            <consortium name="EnsemblFungi"/>
        </authorList>
    </citation>
    <scope>IDENTIFICATION</scope>
</reference>
<dbReference type="AlphaFoldDB" id="U5HHJ4"/>
<dbReference type="Proteomes" id="UP000017200">
    <property type="component" value="Unassembled WGS sequence"/>
</dbReference>
<dbReference type="SUPFAM" id="SSF50249">
    <property type="entry name" value="Nucleic acid-binding proteins"/>
    <property type="match status" value="1"/>
</dbReference>
<evidence type="ECO:0000259" key="6">
    <source>
        <dbReference type="Pfam" id="PF08646"/>
    </source>
</evidence>
<evidence type="ECO:0000256" key="3">
    <source>
        <dbReference type="ARBA" id="ARBA00022771"/>
    </source>
</evidence>
<dbReference type="InterPro" id="IPR013955">
    <property type="entry name" value="Rep_factor-A_C"/>
</dbReference>
<comment type="similarity">
    <text evidence="1">Belongs to the replication factor A protein 1 family.</text>
</comment>
<keyword evidence="2" id="KW-0479">Metal-binding</keyword>
<reference evidence="9" key="1">
    <citation type="submission" date="2010-11" db="EMBL/GenBank/DDBJ databases">
        <title>The genome sequence of Microbotryum violaceum strain p1A1 Lamole.</title>
        <authorList>
            <person name="Cuomo C."/>
            <person name="Perlin M."/>
            <person name="Young S.K."/>
            <person name="Zeng Q."/>
            <person name="Gargeya S."/>
            <person name="Alvarado L."/>
            <person name="Berlin A."/>
            <person name="Chapman S.B."/>
            <person name="Chen Z."/>
            <person name="Freedman E."/>
            <person name="Gellesch M."/>
            <person name="Goldberg J."/>
            <person name="Griggs A."/>
            <person name="Gujja S."/>
            <person name="Heilman E."/>
            <person name="Heiman D."/>
            <person name="Howarth C."/>
            <person name="Mehta T."/>
            <person name="Neiman D."/>
            <person name="Pearson M."/>
            <person name="Roberts A."/>
            <person name="Saif S."/>
            <person name="Shea T."/>
            <person name="Shenoy N."/>
            <person name="Sisk P."/>
            <person name="Stolte C."/>
            <person name="Sykes S."/>
            <person name="White J."/>
            <person name="Yandava C."/>
            <person name="Haas B."/>
            <person name="Nusbaum C."/>
            <person name="Birren B."/>
        </authorList>
    </citation>
    <scope>NUCLEOTIDE SEQUENCE [LARGE SCALE GENOMIC DNA]</scope>
    <source>
        <strain evidence="9">p1A1 Lamole</strain>
    </source>
</reference>
<dbReference type="HOGENOM" id="CLU_1929166_0_0_1"/>
<dbReference type="STRING" id="683840.U5HHJ4"/>
<name>U5HHJ4_USTV1</name>
<dbReference type="GO" id="GO:0003677">
    <property type="term" value="F:DNA binding"/>
    <property type="evidence" value="ECO:0007669"/>
    <property type="project" value="UniProtKB-KW"/>
</dbReference>
<dbReference type="OrthoDB" id="1751331at2759"/>
<gene>
    <name evidence="7" type="ORF">MVLG_06524</name>
</gene>
<keyword evidence="4" id="KW-0862">Zinc</keyword>
<evidence type="ECO:0000256" key="1">
    <source>
        <dbReference type="ARBA" id="ARBA00005690"/>
    </source>
</evidence>
<evidence type="ECO:0000256" key="5">
    <source>
        <dbReference type="ARBA" id="ARBA00023125"/>
    </source>
</evidence>
<evidence type="ECO:0000256" key="2">
    <source>
        <dbReference type="ARBA" id="ARBA00022723"/>
    </source>
</evidence>
<protein>
    <recommendedName>
        <fullName evidence="6">Replication factor A C-terminal domain-containing protein</fullName>
    </recommendedName>
</protein>
<keyword evidence="3" id="KW-0863">Zinc-finger</keyword>
<reference evidence="7 9" key="3">
    <citation type="journal article" date="2015" name="BMC Genomics">
        <title>Sex and parasites: genomic and transcriptomic analysis of Microbotryum lychnidis-dioicae, the biotrophic and plant-castrating anther smut fungus.</title>
        <authorList>
            <person name="Perlin M.H."/>
            <person name="Amselem J."/>
            <person name="Fontanillas E."/>
            <person name="Toh S.S."/>
            <person name="Chen Z."/>
            <person name="Goldberg J."/>
            <person name="Duplessis S."/>
            <person name="Henrissat B."/>
            <person name="Young S."/>
            <person name="Zeng Q."/>
            <person name="Aguileta G."/>
            <person name="Petit E."/>
            <person name="Badouin H."/>
            <person name="Andrews J."/>
            <person name="Razeeq D."/>
            <person name="Gabaldon T."/>
            <person name="Quesneville H."/>
            <person name="Giraud T."/>
            <person name="Hood M.E."/>
            <person name="Schultz D.J."/>
            <person name="Cuomo C.A."/>
        </authorList>
    </citation>
    <scope>NUCLEOTIDE SEQUENCE [LARGE SCALE GENOMIC DNA]</scope>
    <source>
        <strain evidence="7">P1A1 Lamole</strain>
        <strain evidence="9">p1A1 Lamole</strain>
    </source>
</reference>
<proteinExistence type="inferred from homology"/>
<evidence type="ECO:0000256" key="4">
    <source>
        <dbReference type="ARBA" id="ARBA00022833"/>
    </source>
</evidence>
<dbReference type="GO" id="GO:0008270">
    <property type="term" value="F:zinc ion binding"/>
    <property type="evidence" value="ECO:0007669"/>
    <property type="project" value="UniProtKB-KW"/>
</dbReference>
<dbReference type="InterPro" id="IPR047192">
    <property type="entry name" value="Euk_RPA1_DBD_C"/>
</dbReference>
<evidence type="ECO:0000313" key="9">
    <source>
        <dbReference type="Proteomes" id="UP000017200"/>
    </source>
</evidence>
<dbReference type="CDD" id="cd04476">
    <property type="entry name" value="RPA1_DBD_C"/>
    <property type="match status" value="1"/>
</dbReference>
<dbReference type="EnsemblFungi" id="MVLG_06524T0">
    <property type="protein sequence ID" value="MVLG_06524T0"/>
    <property type="gene ID" value="MVLG_06524"/>
</dbReference>
<reference evidence="7" key="2">
    <citation type="submission" date="2010-11" db="EMBL/GenBank/DDBJ databases">
        <authorList>
            <consortium name="The Broad Institute Genome Sequencing Platform"/>
            <person name="Earl A."/>
            <person name="Ward D."/>
            <person name="Feldgarden M."/>
            <person name="Gevers D."/>
            <person name="Butler R."/>
            <person name="Young S.K."/>
            <person name="Zeng Q."/>
            <person name="Gargeya S."/>
            <person name="Fitzgerald M."/>
            <person name="Haas B."/>
            <person name="Abouelleil A."/>
            <person name="Alvarado L."/>
            <person name="Arachchi H.M."/>
            <person name="Berlin A."/>
            <person name="Brown A."/>
            <person name="Chapman S.B."/>
            <person name="Chen Z."/>
            <person name="Dunbar C."/>
            <person name="Freedman E."/>
            <person name="Gearin G."/>
            <person name="Gellesch M."/>
            <person name="Goldberg J."/>
            <person name="Griggs A."/>
            <person name="Gujja S."/>
            <person name="Heilman E."/>
            <person name="Heiman D."/>
            <person name="Howarth C."/>
            <person name="Larson L."/>
            <person name="Lui A."/>
            <person name="MacDonald P.J.P."/>
            <person name="Mehta T."/>
            <person name="Montmayeur A."/>
            <person name="Murphy C."/>
            <person name="Neiman D."/>
            <person name="Pearson M."/>
            <person name="Priest M."/>
            <person name="Roberts A."/>
            <person name="Saif S."/>
            <person name="Shea T."/>
            <person name="Shenoy N."/>
            <person name="Sisk P."/>
            <person name="Stolte C."/>
            <person name="Sykes S."/>
            <person name="White J."/>
            <person name="Yandava C."/>
            <person name="Wortman J."/>
            <person name="Nusbaum C."/>
            <person name="Birren B."/>
        </authorList>
    </citation>
    <scope>NUCLEOTIDE SEQUENCE</scope>
    <source>
        <strain evidence="7">P1A1 Lamole</strain>
    </source>
</reference>
<organism evidence="7">
    <name type="scientific">Microbotryum lychnidis-dioicae (strain p1A1 Lamole / MvSl-1064)</name>
    <name type="common">Anther smut fungus</name>
    <dbReference type="NCBI Taxonomy" id="683840"/>
    <lineage>
        <taxon>Eukaryota</taxon>
        <taxon>Fungi</taxon>
        <taxon>Dikarya</taxon>
        <taxon>Basidiomycota</taxon>
        <taxon>Pucciniomycotina</taxon>
        <taxon>Microbotryomycetes</taxon>
        <taxon>Microbotryales</taxon>
        <taxon>Microbotryaceae</taxon>
        <taxon>Microbotryum</taxon>
    </lineage>
</organism>
<dbReference type="OMA" id="YDFTNQI"/>
<accession>U5HHJ4</accession>
<evidence type="ECO:0000313" key="7">
    <source>
        <dbReference type="EMBL" id="KDE02958.1"/>
    </source>
</evidence>
<keyword evidence="5" id="KW-0238">DNA-binding</keyword>
<dbReference type="Pfam" id="PF08646">
    <property type="entry name" value="Rep_fac-A_C"/>
    <property type="match status" value="1"/>
</dbReference>
<keyword evidence="9" id="KW-1185">Reference proteome</keyword>
<dbReference type="InParanoid" id="U5HHJ4"/>
<dbReference type="Gene3D" id="2.40.50.140">
    <property type="entry name" value="Nucleic acid-binding proteins"/>
    <property type="match status" value="1"/>
</dbReference>
<dbReference type="EMBL" id="AEIJ01000786">
    <property type="status" value="NOT_ANNOTATED_CDS"/>
    <property type="molecule type" value="Genomic_DNA"/>
</dbReference>
<dbReference type="InterPro" id="IPR012340">
    <property type="entry name" value="NA-bd_OB-fold"/>
</dbReference>
<evidence type="ECO:0000313" key="8">
    <source>
        <dbReference type="EnsemblFungi" id="MVLG_06524T0"/>
    </source>
</evidence>
<dbReference type="EMBL" id="GL541768">
    <property type="protein sequence ID" value="KDE02958.1"/>
    <property type="molecule type" value="Genomic_DNA"/>
</dbReference>
<feature type="domain" description="Replication factor A C-terminal" evidence="6">
    <location>
        <begin position="21"/>
        <end position="116"/>
    </location>
</feature>
<sequence length="131" mass="14831">MAPAPKPAQAPWVLGGFRVLSYIVSFAVYDFTNQIWLSGFNDSDSEMSLPLFGRTANEMQQLREENEDEFPIVTNKALGTMYNFSVKAKADSFNDQVNFRYQLQKAAPINWVEDAKPRSSPSRSRPCPCRS</sequence>